<evidence type="ECO:0000313" key="9">
    <source>
        <dbReference type="Proteomes" id="UP000070133"/>
    </source>
</evidence>
<gene>
    <name evidence="8" type="ORF">AC578_4498</name>
</gene>
<evidence type="ECO:0000256" key="5">
    <source>
        <dbReference type="ARBA" id="ARBA00023002"/>
    </source>
</evidence>
<feature type="domain" description="FAD-binding PCMH-type" evidence="7">
    <location>
        <begin position="36"/>
        <end position="214"/>
    </location>
</feature>
<dbReference type="Proteomes" id="UP000070133">
    <property type="component" value="Unassembled WGS sequence"/>
</dbReference>
<dbReference type="PANTHER" id="PTHR10801">
    <property type="entry name" value="24-DEHYDROCHOLESTEROL REDUCTASE"/>
    <property type="match status" value="1"/>
</dbReference>
<accession>A0A139GWB1</accession>
<evidence type="ECO:0000256" key="2">
    <source>
        <dbReference type="ARBA" id="ARBA00012405"/>
    </source>
</evidence>
<dbReference type="PROSITE" id="PS51387">
    <property type="entry name" value="FAD_PCMH"/>
    <property type="match status" value="1"/>
</dbReference>
<reference evidence="8 9" key="1">
    <citation type="submission" date="2015-07" db="EMBL/GenBank/DDBJ databases">
        <title>Comparative genomics of the Sigatoka disease complex on banana suggests a link between parallel evolutionary changes in Pseudocercospora fijiensis and Pseudocercospora eumusae and increased virulence on the banana host.</title>
        <authorList>
            <person name="Chang T.-C."/>
            <person name="Salvucci A."/>
            <person name="Crous P.W."/>
            <person name="Stergiopoulos I."/>
        </authorList>
    </citation>
    <scope>NUCLEOTIDE SEQUENCE [LARGE SCALE GENOMIC DNA]</scope>
    <source>
        <strain evidence="8 9">CBS 114824</strain>
    </source>
</reference>
<dbReference type="SUPFAM" id="SSF56176">
    <property type="entry name" value="FAD-binding/transporter-associated domain-like"/>
    <property type="match status" value="1"/>
</dbReference>
<dbReference type="OrthoDB" id="415825at2759"/>
<keyword evidence="9" id="KW-1185">Reference proteome</keyword>
<dbReference type="InterPro" id="IPR006094">
    <property type="entry name" value="Oxid_FAD_bind_N"/>
</dbReference>
<dbReference type="InterPro" id="IPR036318">
    <property type="entry name" value="FAD-bd_PCMH-like_sf"/>
</dbReference>
<dbReference type="GO" id="GO:0000246">
    <property type="term" value="F:Delta24(24-1) sterol reductase activity"/>
    <property type="evidence" value="ECO:0007669"/>
    <property type="project" value="TreeGrafter"/>
</dbReference>
<keyword evidence="4" id="KW-1133">Transmembrane helix</keyword>
<keyword evidence="5" id="KW-0560">Oxidoreductase</keyword>
<dbReference type="EC" id="1.3.1.72" evidence="2"/>
<sequence length="544" mass="61648">MIGSCHPCTSSLRLRLPNARIDVAYIVLLTLRKTRPLGTRVNVLAVNMETHQEAVRAIASRVSSFHERKVPFRLYHGSTNTTQTRKIDPNKVVDTSKLNHVFNVDRENMTCLAEPNVAMDELVDAVAPYGLLPPVVMEFPGITVGGGFAGTAGESSGFKYGFFDRIVNWIEMVLPNGEIVRASPTEREDLFHGAAGSFGTLGVATLFEIKLIESKRYVEMTYHPVSSIAEALTKMDSVVNDPLNDYVDGIQYGPKKGVIVTGKLVDEASPGVKMTRFSRAGDPWFYIHVDRTTGSSSAEIKEATLVKDYLFRYDRGAFWTGKYAYQYFFVPFNRVTRWALDYFMHTRVMYHALHASGHASKYIVQDLLLPRGGVENFVDFVDTEFGFEPLWLCPLKRGEEVPLHPKLAPELTSDDKAVSFVNIGVWGPGSTNYSKFIQQNRRLEQKVRELGGIKWLYAQAFYTAEEFWSIYDRKWYDALREKYHATYLPDVYQKVGVDLTKASGRFDTSTWTGWAKSMVWNVWPVSGVYGVLKTLYQREYLLAK</sequence>
<dbReference type="GO" id="GO:0071949">
    <property type="term" value="F:FAD binding"/>
    <property type="evidence" value="ECO:0007669"/>
    <property type="project" value="InterPro"/>
</dbReference>
<keyword evidence="3" id="KW-0812">Transmembrane</keyword>
<dbReference type="AlphaFoldDB" id="A0A139GWB1"/>
<dbReference type="InterPro" id="IPR040165">
    <property type="entry name" value="Diminuto-like"/>
</dbReference>
<dbReference type="STRING" id="321146.A0A139GWB1"/>
<dbReference type="Gene3D" id="3.30.465.10">
    <property type="match status" value="1"/>
</dbReference>
<keyword evidence="6" id="KW-0472">Membrane</keyword>
<evidence type="ECO:0000313" key="8">
    <source>
        <dbReference type="EMBL" id="KXS94461.1"/>
    </source>
</evidence>
<dbReference type="GO" id="GO:0050614">
    <property type="term" value="F:Delta24-sterol reductase activity"/>
    <property type="evidence" value="ECO:0007669"/>
    <property type="project" value="UniProtKB-EC"/>
</dbReference>
<dbReference type="PANTHER" id="PTHR10801:SF0">
    <property type="entry name" value="DELTA(24)-STEROL REDUCTASE"/>
    <property type="match status" value="1"/>
</dbReference>
<name>A0A139GWB1_9PEZI</name>
<dbReference type="InterPro" id="IPR016166">
    <property type="entry name" value="FAD-bd_PCMH"/>
</dbReference>
<comment type="caution">
    <text evidence="8">The sequence shown here is derived from an EMBL/GenBank/DDBJ whole genome shotgun (WGS) entry which is preliminary data.</text>
</comment>
<evidence type="ECO:0000259" key="7">
    <source>
        <dbReference type="PROSITE" id="PS51387"/>
    </source>
</evidence>
<dbReference type="Pfam" id="PF01565">
    <property type="entry name" value="FAD_binding_4"/>
    <property type="match status" value="1"/>
</dbReference>
<evidence type="ECO:0000256" key="1">
    <source>
        <dbReference type="ARBA" id="ARBA00004167"/>
    </source>
</evidence>
<proteinExistence type="predicted"/>
<evidence type="ECO:0000256" key="6">
    <source>
        <dbReference type="ARBA" id="ARBA00023136"/>
    </source>
</evidence>
<dbReference type="GO" id="GO:0008202">
    <property type="term" value="P:steroid metabolic process"/>
    <property type="evidence" value="ECO:0007669"/>
    <property type="project" value="TreeGrafter"/>
</dbReference>
<organism evidence="8 9">
    <name type="scientific">Pseudocercospora eumusae</name>
    <dbReference type="NCBI Taxonomy" id="321146"/>
    <lineage>
        <taxon>Eukaryota</taxon>
        <taxon>Fungi</taxon>
        <taxon>Dikarya</taxon>
        <taxon>Ascomycota</taxon>
        <taxon>Pezizomycotina</taxon>
        <taxon>Dothideomycetes</taxon>
        <taxon>Dothideomycetidae</taxon>
        <taxon>Mycosphaerellales</taxon>
        <taxon>Mycosphaerellaceae</taxon>
        <taxon>Pseudocercospora</taxon>
    </lineage>
</organism>
<dbReference type="EMBL" id="LFZN01000288">
    <property type="protein sequence ID" value="KXS94461.1"/>
    <property type="molecule type" value="Genomic_DNA"/>
</dbReference>
<evidence type="ECO:0000256" key="4">
    <source>
        <dbReference type="ARBA" id="ARBA00022989"/>
    </source>
</evidence>
<protein>
    <recommendedName>
        <fullName evidence="2">Delta(24)-sterol reductase</fullName>
        <ecNumber evidence="2">1.3.1.72</ecNumber>
    </recommendedName>
</protein>
<comment type="subcellular location">
    <subcellularLocation>
        <location evidence="1">Membrane</location>
        <topology evidence="1">Single-pass membrane protein</topology>
    </subcellularLocation>
</comment>
<dbReference type="InterPro" id="IPR016169">
    <property type="entry name" value="FAD-bd_PCMH_sub2"/>
</dbReference>
<dbReference type="GO" id="GO:0016020">
    <property type="term" value="C:membrane"/>
    <property type="evidence" value="ECO:0007669"/>
    <property type="project" value="UniProtKB-SubCell"/>
</dbReference>
<dbReference type="GO" id="GO:0005737">
    <property type="term" value="C:cytoplasm"/>
    <property type="evidence" value="ECO:0007669"/>
    <property type="project" value="TreeGrafter"/>
</dbReference>
<evidence type="ECO:0000256" key="3">
    <source>
        <dbReference type="ARBA" id="ARBA00022692"/>
    </source>
</evidence>